<feature type="compositionally biased region" description="Gly residues" evidence="6">
    <location>
        <begin position="129"/>
        <end position="139"/>
    </location>
</feature>
<feature type="compositionally biased region" description="Basic residues" evidence="6">
    <location>
        <begin position="140"/>
        <end position="149"/>
    </location>
</feature>
<keyword evidence="4" id="KW-0636">Prenylation</keyword>
<dbReference type="CDD" id="cd00371">
    <property type="entry name" value="HMA"/>
    <property type="match status" value="1"/>
</dbReference>
<evidence type="ECO:0000259" key="7">
    <source>
        <dbReference type="PROSITE" id="PS50846"/>
    </source>
</evidence>
<evidence type="ECO:0000256" key="5">
    <source>
        <dbReference type="ARBA" id="ARBA00024045"/>
    </source>
</evidence>
<evidence type="ECO:0000256" key="2">
    <source>
        <dbReference type="ARBA" id="ARBA00022723"/>
    </source>
</evidence>
<dbReference type="Pfam" id="PF00403">
    <property type="entry name" value="HMA"/>
    <property type="match status" value="1"/>
</dbReference>
<keyword evidence="3" id="KW-0449">Lipoprotein</keyword>
<sequence>MAGKQAEETPGALKFQTWVLKVFIHCDGCKKKVKKVLQGIDGVFMTDIDSQQHKVTVTGSVDADTLIKKLVSKGKRAELWPQKPEKKDKKAGKSKNNEKEKDPGEGEEIDDDGDEPLEGDKMGSQEIEGTGGENGSGGGGKKKKKKGKKGNSGNGGGDSNPSETPAGPASANAMATTPDPALPMASMNLPPFQPPYPYQPMYYTPPMFGMSYNTAYPRASTSYYAPPMHAISYPPPPPPSYPIRNHGEDDYDEDGVISCAIM</sequence>
<keyword evidence="9" id="KW-1185">Reference proteome</keyword>
<dbReference type="AlphaFoldDB" id="A0AAV5HME4"/>
<proteinExistence type="inferred from homology"/>
<dbReference type="SUPFAM" id="SSF55008">
    <property type="entry name" value="HMA, heavy metal-associated domain"/>
    <property type="match status" value="1"/>
</dbReference>
<evidence type="ECO:0000256" key="6">
    <source>
        <dbReference type="SAM" id="MobiDB-lite"/>
    </source>
</evidence>
<comment type="similarity">
    <text evidence="5">Belongs to the HIPP family.</text>
</comment>
<reference evidence="8 9" key="1">
    <citation type="journal article" date="2021" name="Commun. Biol.">
        <title>The genome of Shorea leprosula (Dipterocarpaceae) highlights the ecological relevance of drought in aseasonal tropical rainforests.</title>
        <authorList>
            <person name="Ng K.K.S."/>
            <person name="Kobayashi M.J."/>
            <person name="Fawcett J.A."/>
            <person name="Hatakeyama M."/>
            <person name="Paape T."/>
            <person name="Ng C.H."/>
            <person name="Ang C.C."/>
            <person name="Tnah L.H."/>
            <person name="Lee C.T."/>
            <person name="Nishiyama T."/>
            <person name="Sese J."/>
            <person name="O'Brien M.J."/>
            <person name="Copetti D."/>
            <person name="Mohd Noor M.I."/>
            <person name="Ong R.C."/>
            <person name="Putra M."/>
            <person name="Sireger I.Z."/>
            <person name="Indrioko S."/>
            <person name="Kosugi Y."/>
            <person name="Izuno A."/>
            <person name="Isagi Y."/>
            <person name="Lee S.L."/>
            <person name="Shimizu K.K."/>
        </authorList>
    </citation>
    <scope>NUCLEOTIDE SEQUENCE [LARGE SCALE GENOMIC DNA]</scope>
    <source>
        <strain evidence="8">214</strain>
    </source>
</reference>
<dbReference type="Gene3D" id="3.30.70.100">
    <property type="match status" value="1"/>
</dbReference>
<comment type="caution">
    <text evidence="8">The sequence shown here is derived from an EMBL/GenBank/DDBJ whole genome shotgun (WGS) entry which is preliminary data.</text>
</comment>
<dbReference type="Proteomes" id="UP001054252">
    <property type="component" value="Unassembled WGS sequence"/>
</dbReference>
<feature type="region of interest" description="Disordered" evidence="6">
    <location>
        <begin position="77"/>
        <end position="186"/>
    </location>
</feature>
<dbReference type="PANTHER" id="PTHR45868:SF80">
    <property type="entry name" value="F15K9.8-RELATED"/>
    <property type="match status" value="1"/>
</dbReference>
<dbReference type="InterPro" id="IPR006121">
    <property type="entry name" value="HMA_dom"/>
</dbReference>
<evidence type="ECO:0000256" key="3">
    <source>
        <dbReference type="ARBA" id="ARBA00023288"/>
    </source>
</evidence>
<dbReference type="GO" id="GO:0046872">
    <property type="term" value="F:metal ion binding"/>
    <property type="evidence" value="ECO:0007669"/>
    <property type="project" value="UniProtKB-KW"/>
</dbReference>
<evidence type="ECO:0000256" key="4">
    <source>
        <dbReference type="ARBA" id="ARBA00023289"/>
    </source>
</evidence>
<feature type="compositionally biased region" description="Acidic residues" evidence="6">
    <location>
        <begin position="105"/>
        <end position="117"/>
    </location>
</feature>
<dbReference type="PANTHER" id="PTHR45868">
    <property type="entry name" value="HEAVY METAL-ASSOCIATED ISOPRENYLATED PLANT PROTEIN 33-RELATED"/>
    <property type="match status" value="1"/>
</dbReference>
<feature type="domain" description="HMA" evidence="7">
    <location>
        <begin position="15"/>
        <end position="78"/>
    </location>
</feature>
<dbReference type="InterPro" id="IPR036163">
    <property type="entry name" value="HMA_dom_sf"/>
</dbReference>
<evidence type="ECO:0000313" key="8">
    <source>
        <dbReference type="EMBL" id="GKU86804.1"/>
    </source>
</evidence>
<organism evidence="8 9">
    <name type="scientific">Rubroshorea leprosula</name>
    <dbReference type="NCBI Taxonomy" id="152421"/>
    <lineage>
        <taxon>Eukaryota</taxon>
        <taxon>Viridiplantae</taxon>
        <taxon>Streptophyta</taxon>
        <taxon>Embryophyta</taxon>
        <taxon>Tracheophyta</taxon>
        <taxon>Spermatophyta</taxon>
        <taxon>Magnoliopsida</taxon>
        <taxon>eudicotyledons</taxon>
        <taxon>Gunneridae</taxon>
        <taxon>Pentapetalae</taxon>
        <taxon>rosids</taxon>
        <taxon>malvids</taxon>
        <taxon>Malvales</taxon>
        <taxon>Dipterocarpaceae</taxon>
        <taxon>Rubroshorea</taxon>
    </lineage>
</organism>
<dbReference type="PROSITE" id="PS50846">
    <property type="entry name" value="HMA_2"/>
    <property type="match status" value="1"/>
</dbReference>
<gene>
    <name evidence="8" type="ORF">SLEP1_g1280</name>
</gene>
<feature type="compositionally biased region" description="Basic and acidic residues" evidence="6">
    <location>
        <begin position="77"/>
        <end position="88"/>
    </location>
</feature>
<name>A0AAV5HME4_9ROSI</name>
<keyword evidence="1" id="KW-0488">Methylation</keyword>
<evidence type="ECO:0000313" key="9">
    <source>
        <dbReference type="Proteomes" id="UP001054252"/>
    </source>
</evidence>
<dbReference type="EMBL" id="BPVZ01000001">
    <property type="protein sequence ID" value="GKU86804.1"/>
    <property type="molecule type" value="Genomic_DNA"/>
</dbReference>
<accession>A0AAV5HME4</accession>
<keyword evidence="2" id="KW-0479">Metal-binding</keyword>
<feature type="compositionally biased region" description="Basic and acidic residues" evidence="6">
    <location>
        <begin position="95"/>
        <end position="104"/>
    </location>
</feature>
<evidence type="ECO:0000256" key="1">
    <source>
        <dbReference type="ARBA" id="ARBA00022481"/>
    </source>
</evidence>
<protein>
    <recommendedName>
        <fullName evidence="7">HMA domain-containing protein</fullName>
    </recommendedName>
</protein>